<dbReference type="InterPro" id="IPR036236">
    <property type="entry name" value="Znf_C2H2_sf"/>
</dbReference>
<dbReference type="FunFam" id="3.30.160.60:FF:000045">
    <property type="entry name" value="ZFP69 zinc finger protein B"/>
    <property type="match status" value="1"/>
</dbReference>
<evidence type="ECO:0000256" key="6">
    <source>
        <dbReference type="ARBA" id="ARBA00023015"/>
    </source>
</evidence>
<evidence type="ECO:0000256" key="3">
    <source>
        <dbReference type="ARBA" id="ARBA00022737"/>
    </source>
</evidence>
<dbReference type="PANTHER" id="PTHR47660:SF3">
    <property type="entry name" value="FINGER DOMAIN PROTEIN, PUTATIVE (AFU_ORTHOLOGUE AFUA_4G03310)-RELATED"/>
    <property type="match status" value="1"/>
</dbReference>
<dbReference type="EMBL" id="ML975149">
    <property type="protein sequence ID" value="KAF1817229.1"/>
    <property type="molecule type" value="Genomic_DNA"/>
</dbReference>
<feature type="domain" description="C2H2-type" evidence="13">
    <location>
        <begin position="44"/>
        <end position="71"/>
    </location>
</feature>
<organism evidence="14">
    <name type="scientific">Eremomyces bilateralis CBS 781.70</name>
    <dbReference type="NCBI Taxonomy" id="1392243"/>
    <lineage>
        <taxon>Eukaryota</taxon>
        <taxon>Fungi</taxon>
        <taxon>Dikarya</taxon>
        <taxon>Ascomycota</taxon>
        <taxon>Pezizomycotina</taxon>
        <taxon>Dothideomycetes</taxon>
        <taxon>Dothideomycetes incertae sedis</taxon>
        <taxon>Eremomycetales</taxon>
        <taxon>Eremomycetaceae</taxon>
        <taxon>Eremomyces</taxon>
    </lineage>
</organism>
<dbReference type="SUPFAM" id="SSF57701">
    <property type="entry name" value="Zn2/Cys6 DNA-binding domain"/>
    <property type="match status" value="1"/>
</dbReference>
<sequence>MDSAPTTSSNNPDLLLCHACGLTFSRLDHLTRHIRSSHERGKSFPCQLCGKAFSRRDSLSRHHRSHEADRRIRRSKEHGSKSPLERISHACISCAKSKVRCDTAQPCRRCSVYKRRCVRVPPRRKFPSLQGDSSDSSTLEALPGCRIATDVANLSQQAESIFVSHDATSANVQDRQSENMAALNKEAADSTTNANQRNLVNMLRSPILNGTDCDQKTTYNNVESSEQSDDKDMPEKVLPRTQRVNENQFTCLNQPRFLFTGDLDITNWLPLDFSDLSLPVFDNASASASTSIPWYTATTTAFPAGSESQLAKTPSISRDVMQQADNSNAATVAPGQSQAPCVDNDRPQDFFHKTVEFNDLARSSQDTQSAKGGRPGISSLFPRVDSAELEALLHKADPVEYISEHTYNVIREQVWMVRVLRPAETELEHSFPPRPLVNCFIQLYFQHFHHLFPIIHQPTFPLAQAHWVEVLAVATIGCRFSKLQASSEIGKAMSALLHMSISHLIEFEGWIVRTLSFTTTILLNQFSLTYSGSRILLEASLALGNAATTACRRNNYLEQGKSTVMVDKTTDGATLEDMWTKWVGEESRRRNGFGCWILQCQLSLQFNLPGSMRLPEMKAALPCPDDLWEASTATKWKAHYLCYQKEALSPITAANCLHRLIGNSEFPDGVGNFGRLALVYAVYETAFEWRTSFENPLHHWLGLHGSIIQGTKHFDWKENLCTFLESLQPTREESETRSTTDPHSRVPHHILTVIQHAALCTYIPISDILVFINPGSTSEKCEAEHRLHRWFSDDYGRTARRAVLYACRLFALVRDCSCLSSQEPIALLASTLTIWLYSHMKPPSQKADINVRTYQYTCELDKTWDTRDIEAWIDGHPNAAVGGLLTGVGNISLPETGQRALRVASGSLLGLTAWGLSKGFAQFLDSLQEN</sequence>
<feature type="compositionally biased region" description="Basic and acidic residues" evidence="11">
    <location>
        <begin position="57"/>
        <end position="70"/>
    </location>
</feature>
<keyword evidence="2" id="KW-0479">Metal-binding</keyword>
<feature type="compositionally biased region" description="Polar residues" evidence="11">
    <location>
        <begin position="216"/>
        <end position="225"/>
    </location>
</feature>
<evidence type="ECO:0000259" key="12">
    <source>
        <dbReference type="PROSITE" id="PS50048"/>
    </source>
</evidence>
<dbReference type="CDD" id="cd12148">
    <property type="entry name" value="fungal_TF_MHR"/>
    <property type="match status" value="1"/>
</dbReference>
<dbReference type="PROSITE" id="PS50048">
    <property type="entry name" value="ZN2_CY6_FUNGAL_2"/>
    <property type="match status" value="1"/>
</dbReference>
<dbReference type="Proteomes" id="UP000504638">
    <property type="component" value="Unplaced"/>
</dbReference>
<dbReference type="SMART" id="SM00066">
    <property type="entry name" value="GAL4"/>
    <property type="match status" value="1"/>
</dbReference>
<evidence type="ECO:0000256" key="11">
    <source>
        <dbReference type="SAM" id="MobiDB-lite"/>
    </source>
</evidence>
<dbReference type="CDD" id="cd00067">
    <property type="entry name" value="GAL4"/>
    <property type="match status" value="1"/>
</dbReference>
<keyword evidence="6" id="KW-0805">Transcription regulation</keyword>
<dbReference type="Pfam" id="PF04082">
    <property type="entry name" value="Fungal_trans"/>
    <property type="match status" value="1"/>
</dbReference>
<dbReference type="InterPro" id="IPR001138">
    <property type="entry name" value="Zn2Cys6_DnaBD"/>
</dbReference>
<comment type="subcellular location">
    <subcellularLocation>
        <location evidence="1">Nucleus</location>
    </subcellularLocation>
</comment>
<feature type="domain" description="C2H2-type" evidence="13">
    <location>
        <begin position="15"/>
        <end position="43"/>
    </location>
</feature>
<evidence type="ECO:0000256" key="9">
    <source>
        <dbReference type="ARBA" id="ARBA00023242"/>
    </source>
</evidence>
<dbReference type="PROSITE" id="PS00463">
    <property type="entry name" value="ZN2_CY6_FUNGAL_1"/>
    <property type="match status" value="1"/>
</dbReference>
<keyword evidence="3" id="KW-0677">Repeat</keyword>
<reference evidence="16" key="2">
    <citation type="submission" date="2020-04" db="EMBL/GenBank/DDBJ databases">
        <authorList>
            <consortium name="NCBI Genome Project"/>
        </authorList>
    </citation>
    <scope>NUCLEOTIDE SEQUENCE</scope>
    <source>
        <strain evidence="16">CBS 781.70</strain>
    </source>
</reference>
<name>A0A6G1GH81_9PEZI</name>
<dbReference type="PROSITE" id="PS00028">
    <property type="entry name" value="ZINC_FINGER_C2H2_1"/>
    <property type="match status" value="1"/>
</dbReference>
<dbReference type="OrthoDB" id="654211at2759"/>
<dbReference type="InterPro" id="IPR036864">
    <property type="entry name" value="Zn2-C6_fun-type_DNA-bd_sf"/>
</dbReference>
<keyword evidence="7" id="KW-0238">DNA-binding</keyword>
<evidence type="ECO:0000256" key="5">
    <source>
        <dbReference type="ARBA" id="ARBA00022833"/>
    </source>
</evidence>
<dbReference type="Gene3D" id="4.10.240.10">
    <property type="entry name" value="Zn(2)-C6 fungal-type DNA-binding domain"/>
    <property type="match status" value="1"/>
</dbReference>
<dbReference type="InterPro" id="IPR007219">
    <property type="entry name" value="XnlR_reg_dom"/>
</dbReference>
<evidence type="ECO:0000256" key="1">
    <source>
        <dbReference type="ARBA" id="ARBA00004123"/>
    </source>
</evidence>
<dbReference type="GO" id="GO:0008270">
    <property type="term" value="F:zinc ion binding"/>
    <property type="evidence" value="ECO:0007669"/>
    <property type="project" value="UniProtKB-KW"/>
</dbReference>
<feature type="region of interest" description="Disordered" evidence="11">
    <location>
        <begin position="211"/>
        <end position="235"/>
    </location>
</feature>
<evidence type="ECO:0000256" key="8">
    <source>
        <dbReference type="ARBA" id="ARBA00023163"/>
    </source>
</evidence>
<keyword evidence="5" id="KW-0862">Zinc</keyword>
<keyword evidence="4 10" id="KW-0863">Zinc-finger</keyword>
<dbReference type="InterPro" id="IPR013087">
    <property type="entry name" value="Znf_C2H2_type"/>
</dbReference>
<evidence type="ECO:0000313" key="16">
    <source>
        <dbReference type="RefSeq" id="XP_033538860.1"/>
    </source>
</evidence>
<dbReference type="GO" id="GO:0005634">
    <property type="term" value="C:nucleus"/>
    <property type="evidence" value="ECO:0007669"/>
    <property type="project" value="UniProtKB-SubCell"/>
</dbReference>
<evidence type="ECO:0000259" key="13">
    <source>
        <dbReference type="PROSITE" id="PS50157"/>
    </source>
</evidence>
<dbReference type="GO" id="GO:0000981">
    <property type="term" value="F:DNA-binding transcription factor activity, RNA polymerase II-specific"/>
    <property type="evidence" value="ECO:0007669"/>
    <property type="project" value="InterPro"/>
</dbReference>
<proteinExistence type="predicted"/>
<evidence type="ECO:0000256" key="7">
    <source>
        <dbReference type="ARBA" id="ARBA00023125"/>
    </source>
</evidence>
<dbReference type="GO" id="GO:0003677">
    <property type="term" value="F:DNA binding"/>
    <property type="evidence" value="ECO:0007669"/>
    <property type="project" value="UniProtKB-KW"/>
</dbReference>
<dbReference type="SUPFAM" id="SSF57667">
    <property type="entry name" value="beta-beta-alpha zinc fingers"/>
    <property type="match status" value="1"/>
</dbReference>
<evidence type="ECO:0000313" key="14">
    <source>
        <dbReference type="EMBL" id="KAF1817229.1"/>
    </source>
</evidence>
<dbReference type="RefSeq" id="XP_033538860.1">
    <property type="nucleotide sequence ID" value="XM_033682664.1"/>
</dbReference>
<keyword evidence="15" id="KW-1185">Reference proteome</keyword>
<feature type="domain" description="Zn(2)-C6 fungal-type" evidence="12">
    <location>
        <begin position="90"/>
        <end position="119"/>
    </location>
</feature>
<evidence type="ECO:0000313" key="15">
    <source>
        <dbReference type="Proteomes" id="UP000504638"/>
    </source>
</evidence>
<accession>A0A6G1GH81</accession>
<evidence type="ECO:0008006" key="17">
    <source>
        <dbReference type="Google" id="ProtNLM"/>
    </source>
</evidence>
<evidence type="ECO:0000256" key="10">
    <source>
        <dbReference type="PROSITE-ProRule" id="PRU00042"/>
    </source>
</evidence>
<dbReference type="GO" id="GO:0006351">
    <property type="term" value="P:DNA-templated transcription"/>
    <property type="evidence" value="ECO:0007669"/>
    <property type="project" value="InterPro"/>
</dbReference>
<keyword evidence="8" id="KW-0804">Transcription</keyword>
<reference evidence="16" key="3">
    <citation type="submission" date="2025-04" db="UniProtKB">
        <authorList>
            <consortium name="RefSeq"/>
        </authorList>
    </citation>
    <scope>IDENTIFICATION</scope>
    <source>
        <strain evidence="16">CBS 781.70</strain>
    </source>
</reference>
<dbReference type="GeneID" id="54423234"/>
<feature type="region of interest" description="Disordered" evidence="11">
    <location>
        <begin position="57"/>
        <end position="81"/>
    </location>
</feature>
<keyword evidence="9" id="KW-0539">Nucleus</keyword>
<dbReference type="AlphaFoldDB" id="A0A6G1GH81"/>
<dbReference type="PROSITE" id="PS50157">
    <property type="entry name" value="ZINC_FINGER_C2H2_2"/>
    <property type="match status" value="2"/>
</dbReference>
<dbReference type="PANTHER" id="PTHR47660">
    <property type="entry name" value="TRANSCRIPTION FACTOR WITH C2H2 AND ZN(2)-CYS(6) DNA BINDING DOMAIN (EUROFUNG)-RELATED-RELATED"/>
    <property type="match status" value="1"/>
</dbReference>
<protein>
    <recommendedName>
        <fullName evidence="17">C2H2 type zinc finger domain protein</fullName>
    </recommendedName>
</protein>
<dbReference type="Gene3D" id="3.30.160.60">
    <property type="entry name" value="Classic Zinc Finger"/>
    <property type="match status" value="1"/>
</dbReference>
<reference evidence="14 16" key="1">
    <citation type="submission" date="2020-01" db="EMBL/GenBank/DDBJ databases">
        <authorList>
            <consortium name="DOE Joint Genome Institute"/>
            <person name="Haridas S."/>
            <person name="Albert R."/>
            <person name="Binder M."/>
            <person name="Bloem J."/>
            <person name="Labutti K."/>
            <person name="Salamov A."/>
            <person name="Andreopoulos B."/>
            <person name="Baker S.E."/>
            <person name="Barry K."/>
            <person name="Bills G."/>
            <person name="Bluhm B.H."/>
            <person name="Cannon C."/>
            <person name="Castanera R."/>
            <person name="Culley D.E."/>
            <person name="Daum C."/>
            <person name="Ezra D."/>
            <person name="Gonzalez J.B."/>
            <person name="Henrissat B."/>
            <person name="Kuo A."/>
            <person name="Liang C."/>
            <person name="Lipzen A."/>
            <person name="Lutzoni F."/>
            <person name="Magnuson J."/>
            <person name="Mondo S."/>
            <person name="Nolan M."/>
            <person name="Ohm R."/>
            <person name="Pangilinan J."/>
            <person name="Park H.-J."/>
            <person name="Ramirez L."/>
            <person name="Alfaro M."/>
            <person name="Sun H."/>
            <person name="Tritt A."/>
            <person name="Yoshinaga Y."/>
            <person name="Zwiers L.-H."/>
            <person name="Turgeon B.G."/>
            <person name="Goodwin S.B."/>
            <person name="Spatafora J.W."/>
            <person name="Crous P.W."/>
            <person name="Grigoriev I.V."/>
        </authorList>
    </citation>
    <scope>NUCLEOTIDE SEQUENCE</scope>
    <source>
        <strain evidence="14 16">CBS 781.70</strain>
    </source>
</reference>
<evidence type="ECO:0000256" key="2">
    <source>
        <dbReference type="ARBA" id="ARBA00022723"/>
    </source>
</evidence>
<dbReference type="SMART" id="SM00355">
    <property type="entry name" value="ZnF_C2H2"/>
    <property type="match status" value="2"/>
</dbReference>
<dbReference type="Pfam" id="PF00096">
    <property type="entry name" value="zf-C2H2"/>
    <property type="match status" value="2"/>
</dbReference>
<evidence type="ECO:0000256" key="4">
    <source>
        <dbReference type="ARBA" id="ARBA00022771"/>
    </source>
</evidence>
<gene>
    <name evidence="14 16" type="ORF">P152DRAFT_510501</name>
</gene>